<name>A0A820QU89_9BILA</name>
<evidence type="ECO:0000256" key="1">
    <source>
        <dbReference type="SAM" id="SignalP"/>
    </source>
</evidence>
<comment type="caution">
    <text evidence="2">The sequence shown here is derived from an EMBL/GenBank/DDBJ whole genome shotgun (WGS) entry which is preliminary data.</text>
</comment>
<evidence type="ECO:0000313" key="2">
    <source>
        <dbReference type="EMBL" id="CAF4424595.1"/>
    </source>
</evidence>
<keyword evidence="1" id="KW-0732">Signal</keyword>
<proteinExistence type="predicted"/>
<feature type="signal peptide" evidence="1">
    <location>
        <begin position="1"/>
        <end position="23"/>
    </location>
</feature>
<dbReference type="Proteomes" id="UP000663873">
    <property type="component" value="Unassembled WGS sequence"/>
</dbReference>
<gene>
    <name evidence="2" type="ORF">UJA718_LOCUS20852</name>
</gene>
<dbReference type="AlphaFoldDB" id="A0A820QU89"/>
<evidence type="ECO:0000313" key="3">
    <source>
        <dbReference type="Proteomes" id="UP000663873"/>
    </source>
</evidence>
<feature type="chain" id="PRO_5032985056" evidence="1">
    <location>
        <begin position="24"/>
        <end position="387"/>
    </location>
</feature>
<organism evidence="2 3">
    <name type="scientific">Rotaria socialis</name>
    <dbReference type="NCBI Taxonomy" id="392032"/>
    <lineage>
        <taxon>Eukaryota</taxon>
        <taxon>Metazoa</taxon>
        <taxon>Spiralia</taxon>
        <taxon>Gnathifera</taxon>
        <taxon>Rotifera</taxon>
        <taxon>Eurotatoria</taxon>
        <taxon>Bdelloidea</taxon>
        <taxon>Philodinida</taxon>
        <taxon>Philodinidae</taxon>
        <taxon>Rotaria</taxon>
    </lineage>
</organism>
<protein>
    <submittedName>
        <fullName evidence="2">Uncharacterized protein</fullName>
    </submittedName>
</protein>
<accession>A0A820QU89</accession>
<keyword evidence="3" id="KW-1185">Reference proteome</keyword>
<dbReference type="EMBL" id="CAJOBP010003955">
    <property type="protein sequence ID" value="CAF4424595.1"/>
    <property type="molecule type" value="Genomic_DNA"/>
</dbReference>
<reference evidence="2" key="1">
    <citation type="submission" date="2021-02" db="EMBL/GenBank/DDBJ databases">
        <authorList>
            <person name="Nowell W R."/>
        </authorList>
    </citation>
    <scope>NUCLEOTIDE SEQUENCE</scope>
</reference>
<sequence length="387" mass="43794">MDVLNFFLIVTAIVSALLHSSQAQGNEILRCKSYGEPHFLTWHSENTLNPTSNTCVGNHMFKLVHNRYVDFDVKVIAGYGVDVTVNFLDGAGTSLCLANTSNFNFYVQPHCSMYNIIATLIKTSDGETLTLKHPEANFLAIVIHTNALPRQYTIEMFQPRSLMLGSEGQCSKADCFPTRSLLNEPAQPAPRQTITKEQARDICEMYSINYLNTIHRSPVQRSAYFNSTIRQTLEECMYDVRITGEPAAAAKGIEILMIQDLIDGATNIDEIESHFNAGVMRSFKWLNKITFESLLGVHRRYPKIAYGNDKSKVSKISFELEQKKLNPISFGHCDHRSAHHTAPKFTDRDELGAKILAHLISMTVQLKYLIVENFRCLVYVIEHIILR</sequence>